<dbReference type="GO" id="GO:0006508">
    <property type="term" value="P:proteolysis"/>
    <property type="evidence" value="ECO:0007669"/>
    <property type="project" value="UniProtKB-KW"/>
</dbReference>
<dbReference type="GO" id="GO:0004190">
    <property type="term" value="F:aspartic-type endopeptidase activity"/>
    <property type="evidence" value="ECO:0007669"/>
    <property type="project" value="UniProtKB-KW"/>
</dbReference>
<gene>
    <name evidence="11" type="ORF">EDS130_LOCUS44917</name>
    <name evidence="12" type="ORF">XAT740_LOCUS47224</name>
</gene>
<evidence type="ECO:0000256" key="8">
    <source>
        <dbReference type="SAM" id="Phobius"/>
    </source>
</evidence>
<feature type="domain" description="Peptidase A1" evidence="10">
    <location>
        <begin position="98"/>
        <end position="418"/>
    </location>
</feature>
<keyword evidence="8" id="KW-0472">Membrane</keyword>
<dbReference type="PROSITE" id="PS00141">
    <property type="entry name" value="ASP_PROTEASE"/>
    <property type="match status" value="1"/>
</dbReference>
<comment type="caution">
    <text evidence="12">The sequence shown here is derived from an EMBL/GenBank/DDBJ whole genome shotgun (WGS) entry which is preliminary data.</text>
</comment>
<accession>A0A816AK46</accession>
<dbReference type="EMBL" id="CAJNOR010006506">
    <property type="protein sequence ID" value="CAF1596970.1"/>
    <property type="molecule type" value="Genomic_DNA"/>
</dbReference>
<evidence type="ECO:0000256" key="1">
    <source>
        <dbReference type="ARBA" id="ARBA00007447"/>
    </source>
</evidence>
<sequence length="615" mass="66272">MIKILFVVTLLTLVIVATISSTNVSVAKNVGSSSTTSNNGIKHISMQKVKYRCNNNSRSRYKCHGKHNNISTTSRRRQRSLPTTANDTLFDEDWGTYWIGLITIGTPGQPFYVDFDTGSSDLWVPGVQCGSSCGGNLTFNSNLSNTCNVTKNSFYILYGDGSNVNGTWAADTVNIAGISIPNQRFAIATSANGMSGGARDGLLGMGYQNIATGGEEPPIWAMYRLGQLTLPLFGFWFGPISTGSDTGELILGGYDTTKYTGSFTYAPVSVQGYWEFIADNIKLSIGSTTNTIATSIRAILDTGTTSAMAIPSAYLNTINALIGATYDSKTKWSIVDCQNKSLSDFPNITVTISGTPFTLTPLMYIDITGGPYTYKCYSMISPLDVNDRHSNPIWILGDYFLRRFYSVYDMQQNRVGLALSTSYSIVQAVPKGLFPMTTTVSPSPTATVSPSSTTTNTHGNSGNTGIIVGSVVGGVVGLLIVGSIIIGGLFLAFGMNTSLLSNANYVRFGVSKLTGVGTFRSGPVARFYPTAGNTVFGKGADSLGNFSARGVFSPRTQKIAFDKVYQPTLYHKGQNGAKTMRVQAQWNEKSQAFEGKYYLKEGSHRQKGKYILTHA</sequence>
<dbReference type="PANTHER" id="PTHR47966">
    <property type="entry name" value="BETA-SITE APP-CLEAVING ENZYME, ISOFORM A-RELATED"/>
    <property type="match status" value="1"/>
</dbReference>
<dbReference type="InterPro" id="IPR001461">
    <property type="entry name" value="Aspartic_peptidase_A1"/>
</dbReference>
<keyword evidence="8" id="KW-0812">Transmembrane</keyword>
<keyword evidence="6" id="KW-1015">Disulfide bond</keyword>
<keyword evidence="8" id="KW-1133">Transmembrane helix</keyword>
<evidence type="ECO:0000256" key="4">
    <source>
        <dbReference type="ARBA" id="ARBA00022801"/>
    </source>
</evidence>
<reference evidence="12" key="1">
    <citation type="submission" date="2021-02" db="EMBL/GenBank/DDBJ databases">
        <authorList>
            <person name="Nowell W R."/>
        </authorList>
    </citation>
    <scope>NUCLEOTIDE SEQUENCE</scope>
</reference>
<proteinExistence type="inferred from homology"/>
<dbReference type="CDD" id="cd05471">
    <property type="entry name" value="pepsin_like"/>
    <property type="match status" value="1"/>
</dbReference>
<name>A0A816AK46_ADIRI</name>
<dbReference type="PANTHER" id="PTHR47966:SF51">
    <property type="entry name" value="BETA-SITE APP-CLEAVING ENZYME, ISOFORM A-RELATED"/>
    <property type="match status" value="1"/>
</dbReference>
<dbReference type="Proteomes" id="UP000663828">
    <property type="component" value="Unassembled WGS sequence"/>
</dbReference>
<keyword evidence="4 7" id="KW-0378">Hydrolase</keyword>
<dbReference type="InterPro" id="IPR001969">
    <property type="entry name" value="Aspartic_peptidase_AS"/>
</dbReference>
<keyword evidence="13" id="KW-1185">Reference proteome</keyword>
<dbReference type="SUPFAM" id="SSF50630">
    <property type="entry name" value="Acid proteases"/>
    <property type="match status" value="1"/>
</dbReference>
<dbReference type="Proteomes" id="UP000663852">
    <property type="component" value="Unassembled WGS sequence"/>
</dbReference>
<evidence type="ECO:0000313" key="11">
    <source>
        <dbReference type="EMBL" id="CAF1535585.1"/>
    </source>
</evidence>
<dbReference type="AlphaFoldDB" id="A0A816AK46"/>
<feature type="active site" evidence="5">
    <location>
        <position position="116"/>
    </location>
</feature>
<dbReference type="PRINTS" id="PR00792">
    <property type="entry name" value="PEPSIN"/>
</dbReference>
<keyword evidence="2 7" id="KW-0645">Protease</keyword>
<dbReference type="FunFam" id="2.40.70.10:FF:000115">
    <property type="entry name" value="Lysosomal aspartic protease"/>
    <property type="match status" value="1"/>
</dbReference>
<feature type="active site" evidence="5">
    <location>
        <position position="301"/>
    </location>
</feature>
<dbReference type="Pfam" id="PF00026">
    <property type="entry name" value="Asp"/>
    <property type="match status" value="1"/>
</dbReference>
<dbReference type="InterPro" id="IPR033121">
    <property type="entry name" value="PEPTIDASE_A1"/>
</dbReference>
<feature type="disulfide bond" evidence="6">
    <location>
        <begin position="129"/>
        <end position="133"/>
    </location>
</feature>
<protein>
    <recommendedName>
        <fullName evidence="10">Peptidase A1 domain-containing protein</fullName>
    </recommendedName>
</protein>
<dbReference type="InterPro" id="IPR021109">
    <property type="entry name" value="Peptidase_aspartic_dom_sf"/>
</dbReference>
<keyword evidence="3 7" id="KW-0064">Aspartyl protease</keyword>
<dbReference type="PROSITE" id="PS51767">
    <property type="entry name" value="PEPTIDASE_A1"/>
    <property type="match status" value="1"/>
</dbReference>
<evidence type="ECO:0000313" key="13">
    <source>
        <dbReference type="Proteomes" id="UP000663828"/>
    </source>
</evidence>
<dbReference type="OrthoDB" id="771136at2759"/>
<dbReference type="EMBL" id="CAJNOJ010000954">
    <property type="protein sequence ID" value="CAF1535585.1"/>
    <property type="molecule type" value="Genomic_DNA"/>
</dbReference>
<dbReference type="InterPro" id="IPR034164">
    <property type="entry name" value="Pepsin-like_dom"/>
</dbReference>
<comment type="similarity">
    <text evidence="1 7">Belongs to the peptidase A1 family.</text>
</comment>
<evidence type="ECO:0000256" key="6">
    <source>
        <dbReference type="PIRSR" id="PIRSR601461-2"/>
    </source>
</evidence>
<evidence type="ECO:0000256" key="3">
    <source>
        <dbReference type="ARBA" id="ARBA00022750"/>
    </source>
</evidence>
<dbReference type="Gene3D" id="2.40.70.10">
    <property type="entry name" value="Acid Proteases"/>
    <property type="match status" value="2"/>
</dbReference>
<feature type="signal peptide" evidence="9">
    <location>
        <begin position="1"/>
        <end position="21"/>
    </location>
</feature>
<evidence type="ECO:0000256" key="2">
    <source>
        <dbReference type="ARBA" id="ARBA00022670"/>
    </source>
</evidence>
<keyword evidence="9" id="KW-0732">Signal</keyword>
<evidence type="ECO:0000256" key="9">
    <source>
        <dbReference type="SAM" id="SignalP"/>
    </source>
</evidence>
<evidence type="ECO:0000256" key="5">
    <source>
        <dbReference type="PIRSR" id="PIRSR601461-1"/>
    </source>
</evidence>
<feature type="chain" id="PRO_5035608907" description="Peptidase A1 domain-containing protein" evidence="9">
    <location>
        <begin position="22"/>
        <end position="615"/>
    </location>
</feature>
<evidence type="ECO:0000256" key="7">
    <source>
        <dbReference type="RuleBase" id="RU000454"/>
    </source>
</evidence>
<feature type="transmembrane region" description="Helical" evidence="8">
    <location>
        <begin position="466"/>
        <end position="493"/>
    </location>
</feature>
<evidence type="ECO:0000313" key="12">
    <source>
        <dbReference type="EMBL" id="CAF1596970.1"/>
    </source>
</evidence>
<evidence type="ECO:0000259" key="10">
    <source>
        <dbReference type="PROSITE" id="PS51767"/>
    </source>
</evidence>
<organism evidence="12 13">
    <name type="scientific">Adineta ricciae</name>
    <name type="common">Rotifer</name>
    <dbReference type="NCBI Taxonomy" id="249248"/>
    <lineage>
        <taxon>Eukaryota</taxon>
        <taxon>Metazoa</taxon>
        <taxon>Spiralia</taxon>
        <taxon>Gnathifera</taxon>
        <taxon>Rotifera</taxon>
        <taxon>Eurotatoria</taxon>
        <taxon>Bdelloidea</taxon>
        <taxon>Adinetida</taxon>
        <taxon>Adinetidae</taxon>
        <taxon>Adineta</taxon>
    </lineage>
</organism>